<keyword evidence="1 2" id="KW-0238">DNA-binding</keyword>
<dbReference type="SUPFAM" id="SSF46689">
    <property type="entry name" value="Homeodomain-like"/>
    <property type="match status" value="1"/>
</dbReference>
<comment type="caution">
    <text evidence="6">The sequence shown here is derived from an EMBL/GenBank/DDBJ whole genome shotgun (WGS) entry which is preliminary data.</text>
</comment>
<feature type="domain" description="Rhodanese" evidence="5">
    <location>
        <begin position="440"/>
        <end position="554"/>
    </location>
</feature>
<name>A0A4Q4TNW7_9PEZI</name>
<dbReference type="InterPro" id="IPR036873">
    <property type="entry name" value="Rhodanese-like_dom_sf"/>
</dbReference>
<feature type="compositionally biased region" description="Low complexity" evidence="3">
    <location>
        <begin position="17"/>
        <end position="32"/>
    </location>
</feature>
<evidence type="ECO:0000256" key="3">
    <source>
        <dbReference type="SAM" id="MobiDB-lite"/>
    </source>
</evidence>
<dbReference type="AlphaFoldDB" id="A0A4Q4TNW7"/>
<evidence type="ECO:0000313" key="7">
    <source>
        <dbReference type="Proteomes" id="UP000293360"/>
    </source>
</evidence>
<dbReference type="InterPro" id="IPR009057">
    <property type="entry name" value="Homeodomain-like_sf"/>
</dbReference>
<feature type="domain" description="Homeobox" evidence="4">
    <location>
        <begin position="344"/>
        <end position="404"/>
    </location>
</feature>
<dbReference type="STRING" id="155417.A0A4Q4TNW7"/>
<keyword evidence="1 2" id="KW-0539">Nucleus</keyword>
<feature type="DNA-binding region" description="Homeobox" evidence="1">
    <location>
        <begin position="346"/>
        <end position="405"/>
    </location>
</feature>
<comment type="subcellular location">
    <subcellularLocation>
        <location evidence="1 2">Nucleus</location>
    </subcellularLocation>
</comment>
<dbReference type="PROSITE" id="PS50206">
    <property type="entry name" value="RHODANESE_3"/>
    <property type="match status" value="1"/>
</dbReference>
<dbReference type="InterPro" id="IPR001763">
    <property type="entry name" value="Rhodanese-like_dom"/>
</dbReference>
<dbReference type="SMART" id="SM00450">
    <property type="entry name" value="RHOD"/>
    <property type="match status" value="1"/>
</dbReference>
<feature type="region of interest" description="Disordered" evidence="3">
    <location>
        <begin position="1"/>
        <end position="41"/>
    </location>
</feature>
<dbReference type="Pfam" id="PF00581">
    <property type="entry name" value="Rhodanese"/>
    <property type="match status" value="1"/>
</dbReference>
<accession>A0A4Q4TNW7</accession>
<protein>
    <recommendedName>
        <fullName evidence="8">Homeobox domain-containing protein</fullName>
    </recommendedName>
</protein>
<organism evidence="6 7">
    <name type="scientific">Monosporascus ibericus</name>
    <dbReference type="NCBI Taxonomy" id="155417"/>
    <lineage>
        <taxon>Eukaryota</taxon>
        <taxon>Fungi</taxon>
        <taxon>Dikarya</taxon>
        <taxon>Ascomycota</taxon>
        <taxon>Pezizomycotina</taxon>
        <taxon>Sordariomycetes</taxon>
        <taxon>Xylariomycetidae</taxon>
        <taxon>Xylariales</taxon>
        <taxon>Xylariales incertae sedis</taxon>
        <taxon>Monosporascus</taxon>
    </lineage>
</organism>
<dbReference type="GO" id="GO:0003677">
    <property type="term" value="F:DNA binding"/>
    <property type="evidence" value="ECO:0007669"/>
    <property type="project" value="UniProtKB-UniRule"/>
</dbReference>
<evidence type="ECO:0008006" key="8">
    <source>
        <dbReference type="Google" id="ProtNLM"/>
    </source>
</evidence>
<dbReference type="Pfam" id="PF00046">
    <property type="entry name" value="Homeodomain"/>
    <property type="match status" value="1"/>
</dbReference>
<reference evidence="6 7" key="1">
    <citation type="submission" date="2018-06" db="EMBL/GenBank/DDBJ databases">
        <title>Complete Genomes of Monosporascus.</title>
        <authorList>
            <person name="Robinson A.J."/>
            <person name="Natvig D.O."/>
        </authorList>
    </citation>
    <scope>NUCLEOTIDE SEQUENCE [LARGE SCALE GENOMIC DNA]</scope>
    <source>
        <strain evidence="6 7">CBS 110550</strain>
    </source>
</reference>
<dbReference type="GO" id="GO:0005634">
    <property type="term" value="C:nucleus"/>
    <property type="evidence" value="ECO:0007669"/>
    <property type="project" value="UniProtKB-SubCell"/>
</dbReference>
<gene>
    <name evidence="6" type="ORF">DL764_002605</name>
</gene>
<evidence type="ECO:0000313" key="6">
    <source>
        <dbReference type="EMBL" id="RYP07290.1"/>
    </source>
</evidence>
<evidence type="ECO:0000256" key="1">
    <source>
        <dbReference type="PROSITE-ProRule" id="PRU00108"/>
    </source>
</evidence>
<dbReference type="SUPFAM" id="SSF52821">
    <property type="entry name" value="Rhodanese/Cell cycle control phosphatase"/>
    <property type="match status" value="1"/>
</dbReference>
<sequence>MADRLPFLTLSSRRPADGSSMSSGDSAYGSSPGDEKTPSATHDISRVNFHIKHLPDFARTLEDSAARAFPNHGHSQRYKKVHALLLHWRCDDLFVLPELEDLETCFREDYNFETETFSIPSDNAHLDLMLKIGAMIKEYESQDTLFIVYYGGHARIDNSRQSTWCANRTSDSPWLHITETISASSWDAIAPDPGRYSFTSALIEVLQEWKDRTFSAAMVHAEVLARLKHPRPERRNGKHFEARSTPVHFMMTANHRAPSIEISRTVSCDMRPPSPPQELMFEDSSSAGRYAGPQEIIGSEPMTPIRQHTAPPMPLHEDMSHQNFSRIPILNHQRDSRRAHLTSVDNLPARPQLAPHVQSRLEEYFLDNPSPTVAVKEFLASNLGIETIDLDLWFFHRREQQEVENRLQSLRIDGQSHDRPREAPRMILPGHLNRLLEVVPSSQVLVVDLRSPAEYERSHIQGAINYRAPASFVSRATLELVEKAVPNEATRSVFTRWYDCKCVVFYDRHVEFAWEAPTAEALYQKFRTKGWTGQCFVLKGHYREFSESFDKYIVGIKMTDNASAYLPSLQGKTREETDTQLYDEWFKQLEDEDRHHADLVPTVKAERMEAMVRHQKEVEDEFEREQPSLHRKARDLQPAIQDGRWDVKGPMVAPLARGIAKLHDSGMGAGSGKATGADTKASYRSYPGKSRHQGKHLATPHSIEDYDLLESDEEQLVSERAAPKSRTESKETLRTDDIAAEKKQTWMHGGRGLFNKFIRSGRVDGSR</sequence>
<dbReference type="CDD" id="cd00086">
    <property type="entry name" value="homeodomain"/>
    <property type="match status" value="1"/>
</dbReference>
<keyword evidence="1 2" id="KW-0371">Homeobox</keyword>
<evidence type="ECO:0000259" key="5">
    <source>
        <dbReference type="PROSITE" id="PS50206"/>
    </source>
</evidence>
<dbReference type="InterPro" id="IPR001356">
    <property type="entry name" value="HD"/>
</dbReference>
<dbReference type="Proteomes" id="UP000293360">
    <property type="component" value="Unassembled WGS sequence"/>
</dbReference>
<feature type="compositionally biased region" description="Acidic residues" evidence="3">
    <location>
        <begin position="705"/>
        <end position="716"/>
    </location>
</feature>
<dbReference type="PROSITE" id="PS50071">
    <property type="entry name" value="HOMEOBOX_2"/>
    <property type="match status" value="1"/>
</dbReference>
<feature type="region of interest" description="Disordered" evidence="3">
    <location>
        <begin position="664"/>
        <end position="742"/>
    </location>
</feature>
<dbReference type="EMBL" id="QJNU01000101">
    <property type="protein sequence ID" value="RYP07290.1"/>
    <property type="molecule type" value="Genomic_DNA"/>
</dbReference>
<feature type="compositionally biased region" description="Basic and acidic residues" evidence="3">
    <location>
        <begin position="721"/>
        <end position="742"/>
    </location>
</feature>
<proteinExistence type="predicted"/>
<evidence type="ECO:0000256" key="2">
    <source>
        <dbReference type="RuleBase" id="RU000682"/>
    </source>
</evidence>
<dbReference type="Gene3D" id="3.40.250.10">
    <property type="entry name" value="Rhodanese-like domain"/>
    <property type="match status" value="1"/>
</dbReference>
<keyword evidence="7" id="KW-1185">Reference proteome</keyword>
<dbReference type="OrthoDB" id="4760831at2759"/>
<evidence type="ECO:0000259" key="4">
    <source>
        <dbReference type="PROSITE" id="PS50071"/>
    </source>
</evidence>